<dbReference type="GO" id="GO:0005886">
    <property type="term" value="C:plasma membrane"/>
    <property type="evidence" value="ECO:0000318"/>
    <property type="project" value="GO_Central"/>
</dbReference>
<evidence type="ECO:0000256" key="5">
    <source>
        <dbReference type="ARBA" id="ARBA00022729"/>
    </source>
</evidence>
<keyword evidence="3" id="KW-1003">Cell membrane</keyword>
<name>I1IEB4_BRADI</name>
<organism evidence="11">
    <name type="scientific">Brachypodium distachyon</name>
    <name type="common">Purple false brome</name>
    <name type="synonym">Trachynia distachya</name>
    <dbReference type="NCBI Taxonomy" id="15368"/>
    <lineage>
        <taxon>Eukaryota</taxon>
        <taxon>Viridiplantae</taxon>
        <taxon>Streptophyta</taxon>
        <taxon>Embryophyta</taxon>
        <taxon>Tracheophyta</taxon>
        <taxon>Spermatophyta</taxon>
        <taxon>Magnoliopsida</taxon>
        <taxon>Liliopsida</taxon>
        <taxon>Poales</taxon>
        <taxon>Poaceae</taxon>
        <taxon>BOP clade</taxon>
        <taxon>Pooideae</taxon>
        <taxon>Stipodae</taxon>
        <taxon>Brachypodieae</taxon>
        <taxon>Brachypodium</taxon>
    </lineage>
</organism>
<proteinExistence type="inferred from homology"/>
<dbReference type="FunFam" id="2.30.180.10:FF:000010">
    <property type="entry name" value="Fasciclin-like arabinogalactan protein 2"/>
    <property type="match status" value="1"/>
</dbReference>
<evidence type="ECO:0000256" key="2">
    <source>
        <dbReference type="ARBA" id="ARBA00007843"/>
    </source>
</evidence>
<dbReference type="EMBL" id="CM000882">
    <property type="protein sequence ID" value="KQK01519.1"/>
    <property type="molecule type" value="Genomic_DNA"/>
</dbReference>
<evidence type="ECO:0000256" key="6">
    <source>
        <dbReference type="ARBA" id="ARBA00023136"/>
    </source>
</evidence>
<comment type="similarity">
    <text evidence="2">Belongs to the fasciclin-like AGP family.</text>
</comment>
<dbReference type="GO" id="GO:0098552">
    <property type="term" value="C:side of membrane"/>
    <property type="evidence" value="ECO:0007669"/>
    <property type="project" value="UniProtKB-KW"/>
</dbReference>
<feature type="domain" description="FAS1" evidence="10">
    <location>
        <begin position="27"/>
        <end position="167"/>
    </location>
</feature>
<dbReference type="EnsemblPlants" id="KQK01519">
    <property type="protein sequence ID" value="KQK01519"/>
    <property type="gene ID" value="BRADI_3g56390v3"/>
</dbReference>
<reference evidence="11" key="2">
    <citation type="submission" date="2017-06" db="EMBL/GenBank/DDBJ databases">
        <title>WGS assembly of Brachypodium distachyon.</title>
        <authorList>
            <consortium name="The International Brachypodium Initiative"/>
            <person name="Lucas S."/>
            <person name="Harmon-Smith M."/>
            <person name="Lail K."/>
            <person name="Tice H."/>
            <person name="Grimwood J."/>
            <person name="Bruce D."/>
            <person name="Barry K."/>
            <person name="Shu S."/>
            <person name="Lindquist E."/>
            <person name="Wang M."/>
            <person name="Pitluck S."/>
            <person name="Vogel J.P."/>
            <person name="Garvin D.F."/>
            <person name="Mockler T.C."/>
            <person name="Schmutz J."/>
            <person name="Rokhsar D."/>
            <person name="Bevan M.W."/>
        </authorList>
    </citation>
    <scope>NUCLEOTIDE SEQUENCE</scope>
    <source>
        <strain evidence="11">Bd21</strain>
    </source>
</reference>
<dbReference type="GeneID" id="100832873"/>
<keyword evidence="8" id="KW-0812">Transmembrane</keyword>
<evidence type="ECO:0000313" key="11">
    <source>
        <dbReference type="EMBL" id="KQK01519.1"/>
    </source>
</evidence>
<dbReference type="STRING" id="15368.I1IEB4"/>
<dbReference type="PANTHER" id="PTHR32382">
    <property type="entry name" value="FASCICLIN-LIKE ARABINOGALACTAN PROTEIN"/>
    <property type="match status" value="1"/>
</dbReference>
<evidence type="ECO:0000259" key="10">
    <source>
        <dbReference type="PROSITE" id="PS50213"/>
    </source>
</evidence>
<dbReference type="Pfam" id="PF02469">
    <property type="entry name" value="Fasciclin"/>
    <property type="match status" value="1"/>
</dbReference>
<keyword evidence="7" id="KW-0449">Lipoprotein</keyword>
<dbReference type="KEGG" id="bdi:100832873"/>
<evidence type="ECO:0000256" key="1">
    <source>
        <dbReference type="ARBA" id="ARBA00004609"/>
    </source>
</evidence>
<accession>I1IEB4</accession>
<dbReference type="OrthoDB" id="682048at2759"/>
<keyword evidence="8" id="KW-1133">Transmembrane helix</keyword>
<gene>
    <name evidence="12" type="primary">LOC100832873</name>
    <name evidence="11" type="ORF">BRADI_3g56390v3</name>
</gene>
<dbReference type="FunCoup" id="I1IEB4">
    <property type="interactions" value="1"/>
</dbReference>
<evidence type="ECO:0000256" key="3">
    <source>
        <dbReference type="ARBA" id="ARBA00022475"/>
    </source>
</evidence>
<dbReference type="SUPFAM" id="SSF82153">
    <property type="entry name" value="FAS1 domain"/>
    <property type="match status" value="2"/>
</dbReference>
<feature type="transmembrane region" description="Helical" evidence="8">
    <location>
        <begin position="383"/>
        <end position="399"/>
    </location>
</feature>
<feature type="domain" description="FAS1" evidence="10">
    <location>
        <begin position="196"/>
        <end position="344"/>
    </location>
</feature>
<dbReference type="PROSITE" id="PS50213">
    <property type="entry name" value="FAS1"/>
    <property type="match status" value="2"/>
</dbReference>
<keyword evidence="5 9" id="KW-0732">Signal</keyword>
<reference evidence="12" key="3">
    <citation type="submission" date="2018-08" db="UniProtKB">
        <authorList>
            <consortium name="EnsemblPlants"/>
        </authorList>
    </citation>
    <scope>IDENTIFICATION</scope>
    <source>
        <strain evidence="12">cv. Bd21</strain>
    </source>
</reference>
<dbReference type="AlphaFoldDB" id="I1IEB4"/>
<dbReference type="OMA" id="VMSKNGC"/>
<dbReference type="RefSeq" id="XP_003572987.1">
    <property type="nucleotide sequence ID" value="XM_003572939.4"/>
</dbReference>
<feature type="chain" id="PRO_5014095241" description="FAS1 domain-containing protein" evidence="9">
    <location>
        <begin position="27"/>
        <end position="400"/>
    </location>
</feature>
<evidence type="ECO:0000313" key="13">
    <source>
        <dbReference type="Proteomes" id="UP000008810"/>
    </source>
</evidence>
<feature type="signal peptide" evidence="9">
    <location>
        <begin position="1"/>
        <end position="26"/>
    </location>
</feature>
<keyword evidence="6 8" id="KW-0472">Membrane</keyword>
<keyword evidence="4" id="KW-0325">Glycoprotein</keyword>
<dbReference type="InterPro" id="IPR033254">
    <property type="entry name" value="Plant_FLA"/>
</dbReference>
<dbReference type="Gene3D" id="2.30.180.10">
    <property type="entry name" value="FAS1 domain"/>
    <property type="match status" value="2"/>
</dbReference>
<evidence type="ECO:0000256" key="4">
    <source>
        <dbReference type="ARBA" id="ARBA00022622"/>
    </source>
</evidence>
<dbReference type="SMART" id="SM00554">
    <property type="entry name" value="FAS1"/>
    <property type="match status" value="1"/>
</dbReference>
<dbReference type="PANTHER" id="PTHR32382:SF33">
    <property type="entry name" value="OS02G0726000 PROTEIN"/>
    <property type="match status" value="1"/>
</dbReference>
<keyword evidence="4" id="KW-0336">GPI-anchor</keyword>
<evidence type="ECO:0000256" key="8">
    <source>
        <dbReference type="SAM" id="Phobius"/>
    </source>
</evidence>
<dbReference type="Proteomes" id="UP000008810">
    <property type="component" value="Chromosome 3"/>
</dbReference>
<dbReference type="HOGENOM" id="CLU_036139_0_1_1"/>
<evidence type="ECO:0000313" key="12">
    <source>
        <dbReference type="EnsemblPlants" id="KQK01519"/>
    </source>
</evidence>
<protein>
    <recommendedName>
        <fullName evidence="10">FAS1 domain-containing protein</fullName>
    </recommendedName>
</protein>
<keyword evidence="13" id="KW-1185">Reference proteome</keyword>
<evidence type="ECO:0000256" key="9">
    <source>
        <dbReference type="SAM" id="SignalP"/>
    </source>
</evidence>
<sequence length="400" mass="41711">MPSPGVLTVFLLLLLIFSASPLTCHATHNITSILASRRDLAEFSRQLTATGLADEINVRNTITVLAVDDAHMSSLKARGLHREALRRVLSLHVLVDYYDDAKLHRLPGGSAVVSTLFQASGDAPGSSGMVKISDRRGGRVAFLPQQQDEEAADDAQAAAVFYVKSVHETPYNISVLQVSAVISSPAAEAPSLPESARPNATDVMARNGCGRFASLAASAGAASRYEKTMANDGGLTIFCPGDDAMKAFMPAYRALSRDSQLAMLLYHGVARHYSLPALKAIGGAMRTLAMDTGNNGNDNDKYVLTAREAGSTVTLLSAAKEPATVTGTLMDADPLAVYIVDAVLVPMDGSSSGSFDGTEQGGAGDGGGDAAAKKKNAAATCRLSFVLMLLLGAIQVAALV</sequence>
<dbReference type="InterPro" id="IPR000782">
    <property type="entry name" value="FAS1_domain"/>
</dbReference>
<dbReference type="Gramene" id="KQK01519">
    <property type="protein sequence ID" value="KQK01519"/>
    <property type="gene ID" value="BRADI_3g56390v3"/>
</dbReference>
<reference evidence="11 12" key="1">
    <citation type="journal article" date="2010" name="Nature">
        <title>Genome sequencing and analysis of the model grass Brachypodium distachyon.</title>
        <authorList>
            <consortium name="International Brachypodium Initiative"/>
        </authorList>
    </citation>
    <scope>NUCLEOTIDE SEQUENCE [LARGE SCALE GENOMIC DNA]</scope>
    <source>
        <strain evidence="11 12">Bd21</strain>
    </source>
</reference>
<evidence type="ECO:0000256" key="7">
    <source>
        <dbReference type="ARBA" id="ARBA00023288"/>
    </source>
</evidence>
<dbReference type="eggNOG" id="ENOG502QR33">
    <property type="taxonomic scope" value="Eukaryota"/>
</dbReference>
<dbReference type="InterPro" id="IPR036378">
    <property type="entry name" value="FAS1_dom_sf"/>
</dbReference>
<comment type="subcellular location">
    <subcellularLocation>
        <location evidence="1">Cell membrane</location>
        <topology evidence="1">Lipid-anchor</topology>
        <topology evidence="1">GPI-anchor</topology>
    </subcellularLocation>
</comment>